<dbReference type="RefSeq" id="WP_380898389.1">
    <property type="nucleotide sequence ID" value="NZ_JBHLTV010000035.1"/>
</dbReference>
<dbReference type="Proteomes" id="UP000808914">
    <property type="component" value="Unassembled WGS sequence"/>
</dbReference>
<protein>
    <recommendedName>
        <fullName evidence="3">Transposase</fullName>
    </recommendedName>
</protein>
<organism evidence="1 2">
    <name type="scientific">Scopulibacillus daqui</name>
    <dbReference type="NCBI Taxonomy" id="1469162"/>
    <lineage>
        <taxon>Bacteria</taxon>
        <taxon>Bacillati</taxon>
        <taxon>Bacillota</taxon>
        <taxon>Bacilli</taxon>
        <taxon>Bacillales</taxon>
        <taxon>Sporolactobacillaceae</taxon>
        <taxon>Scopulibacillus</taxon>
    </lineage>
</organism>
<comment type="caution">
    <text evidence="1">The sequence shown here is derived from an EMBL/GenBank/DDBJ whole genome shotgun (WGS) entry which is preliminary data.</text>
</comment>
<gene>
    <name evidence="1" type="ORF">JOD45_000646</name>
</gene>
<name>A0ABS2PWW5_9BACL</name>
<proteinExistence type="predicted"/>
<evidence type="ECO:0000313" key="2">
    <source>
        <dbReference type="Proteomes" id="UP000808914"/>
    </source>
</evidence>
<evidence type="ECO:0000313" key="1">
    <source>
        <dbReference type="EMBL" id="MBM7644453.1"/>
    </source>
</evidence>
<dbReference type="EMBL" id="JAFBER010000002">
    <property type="protein sequence ID" value="MBM7644453.1"/>
    <property type="molecule type" value="Genomic_DNA"/>
</dbReference>
<evidence type="ECO:0008006" key="3">
    <source>
        <dbReference type="Google" id="ProtNLM"/>
    </source>
</evidence>
<sequence>MKVSRSGYYKWVDQPESERHGPLFPKNCRLGCRENNDQGISDIRHVVSNYKMTYNIHKGDR</sequence>
<reference evidence="1 2" key="1">
    <citation type="submission" date="2021-01" db="EMBL/GenBank/DDBJ databases">
        <title>Genomic Encyclopedia of Type Strains, Phase IV (KMG-IV): sequencing the most valuable type-strain genomes for metagenomic binning, comparative biology and taxonomic classification.</title>
        <authorList>
            <person name="Goeker M."/>
        </authorList>
    </citation>
    <scope>NUCLEOTIDE SEQUENCE [LARGE SCALE GENOMIC DNA]</scope>
    <source>
        <strain evidence="1 2">DSM 28236</strain>
    </source>
</reference>
<keyword evidence="2" id="KW-1185">Reference proteome</keyword>
<accession>A0ABS2PWW5</accession>